<evidence type="ECO:0000313" key="3">
    <source>
        <dbReference type="Proteomes" id="UP000224284"/>
    </source>
</evidence>
<reference evidence="2 3" key="1">
    <citation type="submission" date="2015-11" db="EMBL/GenBank/DDBJ databases">
        <authorList>
            <person name="Menninger J.E."/>
            <person name="Lamey M.E."/>
            <person name="Lindemann J.M."/>
            <person name="Martynyuk T."/>
            <person name="Mele F.E."/>
            <person name="Nabua C.T."/>
            <person name="Napoli C.K."/>
            <person name="Santiago L.M."/>
            <person name="Sweetman A.T."/>
            <person name="Weinstein J.L."/>
            <person name="Barrett N.A."/>
            <person name="Buerkert T.R."/>
            <person name="Cautela J.A."/>
            <person name="Egan M.S."/>
            <person name="Erb J.E."/>
            <person name="Garrigan K.E."/>
            <person name="Hagan D.J."/>
            <person name="Hartwell M.C."/>
            <person name="Hyduchak K.M."/>
            <person name="Jacob A.E."/>
            <person name="DeNigris D.M."/>
            <person name="London S.C."/>
            <person name="King-Smith C."/>
            <person name="Lee-Soety J.Y."/>
            <person name="Bradley K.W."/>
            <person name="Asai D.J."/>
            <person name="Bowman C.A."/>
            <person name="Russell D.A."/>
            <person name="Pope W.H."/>
            <person name="Jacobs-Sera D."/>
            <person name="Hendrix R.W."/>
            <person name="Hatfull G.F."/>
        </authorList>
    </citation>
    <scope>NUCLEOTIDE SEQUENCE [LARGE SCALE GENOMIC DNA]</scope>
</reference>
<proteinExistence type="predicted"/>
<organism evidence="2 3">
    <name type="scientific">Arthrobacter phage Tank</name>
    <dbReference type="NCBI Taxonomy" id="1772319"/>
    <lineage>
        <taxon>Viruses</taxon>
        <taxon>Duplodnaviria</taxon>
        <taxon>Heunggongvirae</taxon>
        <taxon>Uroviricota</taxon>
        <taxon>Caudoviricetes</taxon>
        <taxon>Tankvirus</taxon>
        <taxon>Tankvirus tank</taxon>
    </lineage>
</organism>
<gene>
    <name evidence="2" type="primary">55</name>
    <name evidence="2" type="ORF">TANK_55</name>
</gene>
<accession>A0A0U4B780</accession>
<dbReference type="RefSeq" id="YP_009604080.1">
    <property type="nucleotide sequence ID" value="NC_041961.1"/>
</dbReference>
<name>A0A0U4B780_9CAUD</name>
<evidence type="ECO:0000256" key="1">
    <source>
        <dbReference type="SAM" id="MobiDB-lite"/>
    </source>
</evidence>
<feature type="region of interest" description="Disordered" evidence="1">
    <location>
        <begin position="1"/>
        <end position="43"/>
    </location>
</feature>
<feature type="compositionally biased region" description="Basic and acidic residues" evidence="1">
    <location>
        <begin position="34"/>
        <end position="43"/>
    </location>
</feature>
<evidence type="ECO:0000313" key="2">
    <source>
        <dbReference type="EMBL" id="ALY10590.1"/>
    </source>
</evidence>
<keyword evidence="3" id="KW-1185">Reference proteome</keyword>
<feature type="compositionally biased region" description="Basic residues" evidence="1">
    <location>
        <begin position="8"/>
        <end position="33"/>
    </location>
</feature>
<dbReference type="Proteomes" id="UP000224284">
    <property type="component" value="Segment"/>
</dbReference>
<dbReference type="KEGG" id="vg:40079970"/>
<dbReference type="EMBL" id="KU160669">
    <property type="protein sequence ID" value="ALY10590.1"/>
    <property type="molecule type" value="Genomic_DNA"/>
</dbReference>
<dbReference type="GeneID" id="40079970"/>
<sequence>MTEEKPKAPAKRKPATRKPAARKAPAKPRASRAKKVEEAKEPGMRIALTQRPFDESAVELKHVVVGGGEPVALITVDFVANEIHVDATRLTLEDMHNLFTALANSTNPSPDNPATKQFT</sequence>
<protein>
    <submittedName>
        <fullName evidence="2">Uncharacterized protein</fullName>
    </submittedName>
</protein>